<proteinExistence type="predicted"/>
<keyword evidence="1" id="KW-0472">Membrane</keyword>
<dbReference type="EMBL" id="KJ510413">
    <property type="protein sequence ID" value="AHY26954.1"/>
    <property type="molecule type" value="Genomic_DNA"/>
</dbReference>
<gene>
    <name evidence="2" type="primary">39</name>
    <name evidence="2" type="ORF">PBI_BERNAL13_39</name>
</gene>
<keyword evidence="1" id="KW-0812">Transmembrane</keyword>
<dbReference type="Proteomes" id="UP000024441">
    <property type="component" value="Segment"/>
</dbReference>
<accession>A0A023W6L9</accession>
<organism evidence="2 3">
    <name type="scientific">Mycobacterium phage Bernal13</name>
    <dbReference type="NCBI Taxonomy" id="1486424"/>
    <lineage>
        <taxon>Viruses</taxon>
        <taxon>Duplodnaviria</taxon>
        <taxon>Heunggongvirae</taxon>
        <taxon>Uroviricota</taxon>
        <taxon>Caudoviricetes</taxon>
        <taxon>Bernalvirus</taxon>
        <taxon>Bernalvirus bernal13</taxon>
    </lineage>
</organism>
<evidence type="ECO:0000256" key="1">
    <source>
        <dbReference type="SAM" id="Phobius"/>
    </source>
</evidence>
<dbReference type="RefSeq" id="YP_009031165.1">
    <property type="nucleotide sequence ID" value="NC_024135.1"/>
</dbReference>
<dbReference type="GeneID" id="19488346"/>
<keyword evidence="1" id="KW-1133">Transmembrane helix</keyword>
<protein>
    <submittedName>
        <fullName evidence="2">Uncharacterized protein</fullName>
    </submittedName>
</protein>
<evidence type="ECO:0000313" key="3">
    <source>
        <dbReference type="Proteomes" id="UP000024441"/>
    </source>
</evidence>
<feature type="transmembrane region" description="Helical" evidence="1">
    <location>
        <begin position="6"/>
        <end position="25"/>
    </location>
</feature>
<evidence type="ECO:0000313" key="2">
    <source>
        <dbReference type="EMBL" id="AHY26954.1"/>
    </source>
</evidence>
<reference evidence="2 3" key="1">
    <citation type="submission" date="2014-02" db="EMBL/GenBank/DDBJ databases">
        <authorList>
            <person name="Bateh S."/>
            <person name="Bernal D."/>
            <person name="Debose F."/>
            <person name="Kujala R."/>
            <person name="Lamas N."/>
            <person name="Menkis M."/>
            <person name="Romero R."/>
            <person name="Schrull J."/>
            <person name="Sharma S."/>
            <person name="Sidronio T."/>
            <person name="Solanki D."/>
            <person name="Swartout D."/>
            <person name="Venero M."/>
            <person name="Vijayan A."/>
            <person name="Wang J.-S."/>
            <person name="Yakovenko A."/>
            <person name="Sabo J.L."/>
            <person name="Braun E.L."/>
            <person name="Barbazuk W.B."/>
            <person name="Buck G.A."/>
            <person name="Campbell R."/>
            <person name="Carvalho M.R."/>
            <person name="Duckworth R.A."/>
            <person name="Dunn T."/>
            <person name="Halpern C."/>
            <person name="Johnson A."/>
            <person name="Kiflezghi M.G."/>
            <person name="Lee V."/>
            <person name="Loviza R.A."/>
            <person name="Serrano M.G."/>
            <person name="Shah Z.V."/>
            <person name="Sharma K."/>
            <person name="Voegtly L.J."/>
            <person name="Walstead R."/>
            <person name="Wang Y.P."/>
            <person name="Bradley K.W."/>
            <person name="Clarke D.Q."/>
            <person name="Barker L.P."/>
            <person name="Bailey C."/>
            <person name="Asai D.J."/>
            <person name="Bowman C.A."/>
            <person name="Russell D.A."/>
            <person name="Pope W.H."/>
            <person name="Jacobs-Sera D."/>
            <person name="Hendrix R.W."/>
            <person name="Hatfull G.F."/>
        </authorList>
    </citation>
    <scope>NUCLEOTIDE SEQUENCE [LARGE SCALE GENOMIC DNA]</scope>
</reference>
<dbReference type="KEGG" id="vg:19488346"/>
<keyword evidence="3" id="KW-1185">Reference proteome</keyword>
<name>A0A023W6L9_9CAUD</name>
<sequence>MTALELLGVLAVAALVSVSVLYALAGLIRRDLEDQDDDAALYPSEYYGSYLVTLTAEQAAGMRFTFSDGSYRELAADGHWEWHPAPDTETASADPTR</sequence>